<name>A0ACB6QE52_9PLEO</name>
<accession>A0ACB6QE52</accession>
<proteinExistence type="predicted"/>
<reference evidence="1" key="1">
    <citation type="journal article" date="2020" name="Stud. Mycol.">
        <title>101 Dothideomycetes genomes: a test case for predicting lifestyles and emergence of pathogens.</title>
        <authorList>
            <person name="Haridas S."/>
            <person name="Albert R."/>
            <person name="Binder M."/>
            <person name="Bloem J."/>
            <person name="Labutti K."/>
            <person name="Salamov A."/>
            <person name="Andreopoulos B."/>
            <person name="Baker S."/>
            <person name="Barry K."/>
            <person name="Bills G."/>
            <person name="Bluhm B."/>
            <person name="Cannon C."/>
            <person name="Castanera R."/>
            <person name="Culley D."/>
            <person name="Daum C."/>
            <person name="Ezra D."/>
            <person name="Gonzalez J."/>
            <person name="Henrissat B."/>
            <person name="Kuo A."/>
            <person name="Liang C."/>
            <person name="Lipzen A."/>
            <person name="Lutzoni F."/>
            <person name="Magnuson J."/>
            <person name="Mondo S."/>
            <person name="Nolan M."/>
            <person name="Ohm R."/>
            <person name="Pangilinan J."/>
            <person name="Park H.-J."/>
            <person name="Ramirez L."/>
            <person name="Alfaro M."/>
            <person name="Sun H."/>
            <person name="Tritt A."/>
            <person name="Yoshinaga Y."/>
            <person name="Zwiers L.-H."/>
            <person name="Turgeon B."/>
            <person name="Goodwin S."/>
            <person name="Spatafora J."/>
            <person name="Crous P."/>
            <person name="Grigoriev I."/>
        </authorList>
    </citation>
    <scope>NUCLEOTIDE SEQUENCE</scope>
    <source>
        <strain evidence="1">ATCC 200398</strain>
    </source>
</reference>
<evidence type="ECO:0000313" key="2">
    <source>
        <dbReference type="Proteomes" id="UP000799755"/>
    </source>
</evidence>
<dbReference type="EMBL" id="MU003531">
    <property type="protein sequence ID" value="KAF2465135.1"/>
    <property type="molecule type" value="Genomic_DNA"/>
</dbReference>
<comment type="caution">
    <text evidence="1">The sequence shown here is derived from an EMBL/GenBank/DDBJ whole genome shotgun (WGS) entry which is preliminary data.</text>
</comment>
<protein>
    <submittedName>
        <fullName evidence="1">Uncharacterized protein</fullName>
    </submittedName>
</protein>
<keyword evidence="2" id="KW-1185">Reference proteome</keyword>
<evidence type="ECO:0000313" key="1">
    <source>
        <dbReference type="EMBL" id="KAF2465135.1"/>
    </source>
</evidence>
<organism evidence="1 2">
    <name type="scientific">Lindgomyces ingoldianus</name>
    <dbReference type="NCBI Taxonomy" id="673940"/>
    <lineage>
        <taxon>Eukaryota</taxon>
        <taxon>Fungi</taxon>
        <taxon>Dikarya</taxon>
        <taxon>Ascomycota</taxon>
        <taxon>Pezizomycotina</taxon>
        <taxon>Dothideomycetes</taxon>
        <taxon>Pleosporomycetidae</taxon>
        <taxon>Pleosporales</taxon>
        <taxon>Lindgomycetaceae</taxon>
        <taxon>Lindgomyces</taxon>
    </lineage>
</organism>
<gene>
    <name evidence="1" type="ORF">BDR25DRAFT_360752</name>
</gene>
<sequence>MAMLPPYHEKHQHDSLQITPPPQQFYSPTWSLRRLTFDPRAKLTMDTPSSLTAPPQPRGNSNLYTTFSDETPSECQWNTSTWTWSSDFSCHRTSLQGFQRGVVLYDWAILRPVRSPPTPPEPLYKLPKRVIQSVLRTVPRASLIVRYGSRTRYVRTEHVTVTVNFSRKTENEFFRANDIHTDLQACIKKVFTDAGYASPKRCSFRYTHRDSKPFLIAYSNSGTPKPQFTGWLQMPFIIFREPTQFRFIVALKWLSGHRTDSTYGSRTDRARRISDLRNETSLYDRNLISISRGAGQFCALGSRKGLDKWKSET</sequence>
<dbReference type="Proteomes" id="UP000799755">
    <property type="component" value="Unassembled WGS sequence"/>
</dbReference>